<dbReference type="Proteomes" id="UP000823775">
    <property type="component" value="Unassembled WGS sequence"/>
</dbReference>
<reference evidence="1 2" key="1">
    <citation type="journal article" date="2021" name="BMC Genomics">
        <title>Datura genome reveals duplications of psychoactive alkaloid biosynthetic genes and high mutation rate following tissue culture.</title>
        <authorList>
            <person name="Rajewski A."/>
            <person name="Carter-House D."/>
            <person name="Stajich J."/>
            <person name="Litt A."/>
        </authorList>
    </citation>
    <scope>NUCLEOTIDE SEQUENCE [LARGE SCALE GENOMIC DNA]</scope>
    <source>
        <strain evidence="1">AR-01</strain>
    </source>
</reference>
<organism evidence="1 2">
    <name type="scientific">Datura stramonium</name>
    <name type="common">Jimsonweed</name>
    <name type="synonym">Common thornapple</name>
    <dbReference type="NCBI Taxonomy" id="4076"/>
    <lineage>
        <taxon>Eukaryota</taxon>
        <taxon>Viridiplantae</taxon>
        <taxon>Streptophyta</taxon>
        <taxon>Embryophyta</taxon>
        <taxon>Tracheophyta</taxon>
        <taxon>Spermatophyta</taxon>
        <taxon>Magnoliopsida</taxon>
        <taxon>eudicotyledons</taxon>
        <taxon>Gunneridae</taxon>
        <taxon>Pentapetalae</taxon>
        <taxon>asterids</taxon>
        <taxon>lamiids</taxon>
        <taxon>Solanales</taxon>
        <taxon>Solanaceae</taxon>
        <taxon>Solanoideae</taxon>
        <taxon>Datureae</taxon>
        <taxon>Datura</taxon>
    </lineage>
</organism>
<dbReference type="EMBL" id="JACEIK010001036">
    <property type="protein sequence ID" value="MCD7465291.1"/>
    <property type="molecule type" value="Genomic_DNA"/>
</dbReference>
<protein>
    <submittedName>
        <fullName evidence="1">Uncharacterized protein</fullName>
    </submittedName>
</protein>
<feature type="non-terminal residue" evidence="1">
    <location>
        <position position="1"/>
    </location>
</feature>
<accession>A0ABS8T2K5</accession>
<gene>
    <name evidence="1" type="ORF">HAX54_000989</name>
</gene>
<sequence>ETFDSTCPLNSSEVARRVNEGASSGFPLLSLCFDESLNARVLWGTFLTTYLRRKQWAKTPKQVNKGCLCCGFEFLGLSSNSNHRKKAGSMVPSLVFAEPNSLWHGRL</sequence>
<comment type="caution">
    <text evidence="1">The sequence shown here is derived from an EMBL/GenBank/DDBJ whole genome shotgun (WGS) entry which is preliminary data.</text>
</comment>
<keyword evidence="2" id="KW-1185">Reference proteome</keyword>
<evidence type="ECO:0000313" key="2">
    <source>
        <dbReference type="Proteomes" id="UP000823775"/>
    </source>
</evidence>
<evidence type="ECO:0000313" key="1">
    <source>
        <dbReference type="EMBL" id="MCD7465291.1"/>
    </source>
</evidence>
<name>A0ABS8T2K5_DATST</name>
<proteinExistence type="predicted"/>